<reference evidence="2" key="1">
    <citation type="submission" date="2022-10" db="EMBL/GenBank/DDBJ databases">
        <title>The complete genomes of actinobacterial strains from the NBC collection.</title>
        <authorList>
            <person name="Joergensen T.S."/>
            <person name="Alvarez Arevalo M."/>
            <person name="Sterndorff E.B."/>
            <person name="Faurdal D."/>
            <person name="Vuksanovic O."/>
            <person name="Mourched A.-S."/>
            <person name="Charusanti P."/>
            <person name="Shaw S."/>
            <person name="Blin K."/>
            <person name="Weber T."/>
        </authorList>
    </citation>
    <scope>NUCLEOTIDE SEQUENCE</scope>
    <source>
        <strain evidence="2">NBC_00008</strain>
    </source>
</reference>
<gene>
    <name evidence="2" type="ORF">OG398_06900</name>
</gene>
<protein>
    <submittedName>
        <fullName evidence="2">VOC family protein</fullName>
    </submittedName>
</protein>
<dbReference type="CDD" id="cd07247">
    <property type="entry name" value="SgaA_N_like"/>
    <property type="match status" value="1"/>
</dbReference>
<dbReference type="EMBL" id="CP108313">
    <property type="protein sequence ID" value="WTW68014.1"/>
    <property type="molecule type" value="Genomic_DNA"/>
</dbReference>
<sequence length="127" mass="13882">MAQFNAVAWFEIGTARPAEAERFYGDVFGWTVAHDETRSTDQAYRIITTGDGEGMNGGLFATEGRMPDYAVFTVLVEDVEATCRRVEEAGGSVQRAPQVNPVGVTFAHLLDPAGNHFAVFRPPFVRA</sequence>
<dbReference type="Gene3D" id="3.10.180.10">
    <property type="entry name" value="2,3-Dihydroxybiphenyl 1,2-Dioxygenase, domain 1"/>
    <property type="match status" value="1"/>
</dbReference>
<dbReference type="InterPro" id="IPR052164">
    <property type="entry name" value="Anthracycline_SecMetBiosynth"/>
</dbReference>
<evidence type="ECO:0000259" key="1">
    <source>
        <dbReference type="PROSITE" id="PS51819"/>
    </source>
</evidence>
<dbReference type="InterPro" id="IPR037523">
    <property type="entry name" value="VOC_core"/>
</dbReference>
<accession>A0AAU2VKH6</accession>
<dbReference type="PANTHER" id="PTHR33993">
    <property type="entry name" value="GLYOXALASE-RELATED"/>
    <property type="match status" value="1"/>
</dbReference>
<dbReference type="Pfam" id="PF00903">
    <property type="entry name" value="Glyoxalase"/>
    <property type="match status" value="1"/>
</dbReference>
<dbReference type="SUPFAM" id="SSF54593">
    <property type="entry name" value="Glyoxalase/Bleomycin resistance protein/Dihydroxybiphenyl dioxygenase"/>
    <property type="match status" value="1"/>
</dbReference>
<dbReference type="InterPro" id="IPR029068">
    <property type="entry name" value="Glyas_Bleomycin-R_OHBP_Dase"/>
</dbReference>
<dbReference type="PANTHER" id="PTHR33993:SF14">
    <property type="entry name" value="GB|AAF24581.1"/>
    <property type="match status" value="1"/>
</dbReference>
<proteinExistence type="predicted"/>
<name>A0AAU2VKH6_9ACTN</name>
<organism evidence="2">
    <name type="scientific">Streptomyces sp. NBC_00008</name>
    <dbReference type="NCBI Taxonomy" id="2903610"/>
    <lineage>
        <taxon>Bacteria</taxon>
        <taxon>Bacillati</taxon>
        <taxon>Actinomycetota</taxon>
        <taxon>Actinomycetes</taxon>
        <taxon>Kitasatosporales</taxon>
        <taxon>Streptomycetaceae</taxon>
        <taxon>Streptomyces</taxon>
    </lineage>
</organism>
<feature type="domain" description="VOC" evidence="1">
    <location>
        <begin position="6"/>
        <end position="122"/>
    </location>
</feature>
<evidence type="ECO:0000313" key="2">
    <source>
        <dbReference type="EMBL" id="WTW68014.1"/>
    </source>
</evidence>
<dbReference type="PROSITE" id="PS51819">
    <property type="entry name" value="VOC"/>
    <property type="match status" value="1"/>
</dbReference>
<dbReference type="InterPro" id="IPR004360">
    <property type="entry name" value="Glyas_Fos-R_dOase_dom"/>
</dbReference>
<dbReference type="AlphaFoldDB" id="A0AAU2VKH6"/>